<reference evidence="2 3" key="1">
    <citation type="journal article" date="2019" name="Sci. Rep.">
        <title>Orb-weaving spider Araneus ventricosus genome elucidates the spidroin gene catalogue.</title>
        <authorList>
            <person name="Kono N."/>
            <person name="Nakamura H."/>
            <person name="Ohtoshi R."/>
            <person name="Moran D.A.P."/>
            <person name="Shinohara A."/>
            <person name="Yoshida Y."/>
            <person name="Fujiwara M."/>
            <person name="Mori M."/>
            <person name="Tomita M."/>
            <person name="Arakawa K."/>
        </authorList>
    </citation>
    <scope>NUCLEOTIDE SEQUENCE [LARGE SCALE GENOMIC DNA]</scope>
</reference>
<organism evidence="2 3">
    <name type="scientific">Araneus ventricosus</name>
    <name type="common">Orbweaver spider</name>
    <name type="synonym">Epeira ventricosa</name>
    <dbReference type="NCBI Taxonomy" id="182803"/>
    <lineage>
        <taxon>Eukaryota</taxon>
        <taxon>Metazoa</taxon>
        <taxon>Ecdysozoa</taxon>
        <taxon>Arthropoda</taxon>
        <taxon>Chelicerata</taxon>
        <taxon>Arachnida</taxon>
        <taxon>Araneae</taxon>
        <taxon>Araneomorphae</taxon>
        <taxon>Entelegynae</taxon>
        <taxon>Araneoidea</taxon>
        <taxon>Araneidae</taxon>
        <taxon>Araneus</taxon>
    </lineage>
</organism>
<proteinExistence type="predicted"/>
<dbReference type="Proteomes" id="UP000499080">
    <property type="component" value="Unassembled WGS sequence"/>
</dbReference>
<feature type="region of interest" description="Disordered" evidence="1">
    <location>
        <begin position="44"/>
        <end position="107"/>
    </location>
</feature>
<sequence>MNLIKTLSNLSIQRSLKRNAVLHYDRTYRKKIKVLPLELENQCDSLPSEESMDSEGDSVNMLVDDALRGAAKHSSPTTTRKKNSKPTSSKKVPSSQESLESRKSHPL</sequence>
<feature type="compositionally biased region" description="Low complexity" evidence="1">
    <location>
        <begin position="85"/>
        <end position="95"/>
    </location>
</feature>
<protein>
    <submittedName>
        <fullName evidence="2">Uncharacterized protein</fullName>
    </submittedName>
</protein>
<keyword evidence="3" id="KW-1185">Reference proteome</keyword>
<evidence type="ECO:0000256" key="1">
    <source>
        <dbReference type="SAM" id="MobiDB-lite"/>
    </source>
</evidence>
<dbReference type="EMBL" id="BGPR01007844">
    <property type="protein sequence ID" value="GBN29949.1"/>
    <property type="molecule type" value="Genomic_DNA"/>
</dbReference>
<name>A0A4Y2MTU7_ARAVE</name>
<evidence type="ECO:0000313" key="3">
    <source>
        <dbReference type="Proteomes" id="UP000499080"/>
    </source>
</evidence>
<accession>A0A4Y2MTU7</accession>
<gene>
    <name evidence="2" type="ORF">AVEN_9283_1</name>
</gene>
<dbReference type="AlphaFoldDB" id="A0A4Y2MTU7"/>
<comment type="caution">
    <text evidence="2">The sequence shown here is derived from an EMBL/GenBank/DDBJ whole genome shotgun (WGS) entry which is preliminary data.</text>
</comment>
<evidence type="ECO:0000313" key="2">
    <source>
        <dbReference type="EMBL" id="GBN29949.1"/>
    </source>
</evidence>